<sequence>MRITCPHCQSRTITRSSRRPVPVFIEAYAQCINPDCGWAGKLQVEVVLTTSPSRCPNPEVAIALEPRSRQVLLDQLQSS</sequence>
<reference evidence="2" key="1">
    <citation type="submission" date="2021-02" db="EMBL/GenBank/DDBJ databases">
        <title>Strain Y2R2, a novel species of the genus Halomonas.</title>
        <authorList>
            <person name="Huang H."/>
        </authorList>
    </citation>
    <scope>NUCLEOTIDE SEQUENCE</scope>
    <source>
        <strain evidence="2">Y2R2</strain>
    </source>
</reference>
<evidence type="ECO:0000259" key="1">
    <source>
        <dbReference type="Pfam" id="PF04606"/>
    </source>
</evidence>
<dbReference type="OrthoDB" id="7362772at2"/>
<dbReference type="Proteomes" id="UP000324285">
    <property type="component" value="Chromosome"/>
</dbReference>
<keyword evidence="3" id="KW-1185">Reference proteome</keyword>
<accession>A0A5C1NAZ9</accession>
<dbReference type="RefSeq" id="WP_149282521.1">
    <property type="nucleotide sequence ID" value="NZ_CP038437.2"/>
</dbReference>
<feature type="domain" description="Zinc finger Ogr/Delta-type" evidence="1">
    <location>
        <begin position="4"/>
        <end position="43"/>
    </location>
</feature>
<evidence type="ECO:0000313" key="2">
    <source>
        <dbReference type="EMBL" id="QEM80191.1"/>
    </source>
</evidence>
<gene>
    <name evidence="2" type="ORF">E4T21_00445</name>
</gene>
<dbReference type="KEGG" id="hbh:E4T21_00445"/>
<dbReference type="InterPro" id="IPR007684">
    <property type="entry name" value="Znf_Ogr/Delta"/>
</dbReference>
<proteinExistence type="predicted"/>
<dbReference type="AlphaFoldDB" id="A0A5C1NAZ9"/>
<evidence type="ECO:0000313" key="3">
    <source>
        <dbReference type="Proteomes" id="UP000324285"/>
    </source>
</evidence>
<name>A0A5C1NAZ9_9GAMM</name>
<dbReference type="Pfam" id="PF04606">
    <property type="entry name" value="Ogr_Delta"/>
    <property type="match status" value="1"/>
</dbReference>
<protein>
    <submittedName>
        <fullName evidence="2">Ogr/Delta-like zinc finger family protein</fullName>
    </submittedName>
</protein>
<dbReference type="EMBL" id="CP038437">
    <property type="protein sequence ID" value="QEM80191.1"/>
    <property type="molecule type" value="Genomic_DNA"/>
</dbReference>
<organism evidence="2 3">
    <name type="scientific">Halomonas binhaiensis</name>
    <dbReference type="NCBI Taxonomy" id="2562282"/>
    <lineage>
        <taxon>Bacteria</taxon>
        <taxon>Pseudomonadati</taxon>
        <taxon>Pseudomonadota</taxon>
        <taxon>Gammaproteobacteria</taxon>
        <taxon>Oceanospirillales</taxon>
        <taxon>Halomonadaceae</taxon>
        <taxon>Halomonas</taxon>
    </lineage>
</organism>